<feature type="domain" description="4Fe-4S ferredoxin-type" evidence="5">
    <location>
        <begin position="54"/>
        <end position="85"/>
    </location>
</feature>
<feature type="domain" description="4Fe-4S ferredoxin-type" evidence="5">
    <location>
        <begin position="86"/>
        <end position="115"/>
    </location>
</feature>
<dbReference type="InterPro" id="IPR050954">
    <property type="entry name" value="ET_IronSulfur_Cluster-Binding"/>
</dbReference>
<dbReference type="CDD" id="cd10551">
    <property type="entry name" value="PsrB"/>
    <property type="match status" value="1"/>
</dbReference>
<proteinExistence type="predicted"/>
<evidence type="ECO:0000259" key="5">
    <source>
        <dbReference type="PROSITE" id="PS51379"/>
    </source>
</evidence>
<evidence type="ECO:0000256" key="4">
    <source>
        <dbReference type="ARBA" id="ARBA00023014"/>
    </source>
</evidence>
<dbReference type="PROSITE" id="PS00198">
    <property type="entry name" value="4FE4S_FER_1"/>
    <property type="match status" value="1"/>
</dbReference>
<dbReference type="PROSITE" id="PS51379">
    <property type="entry name" value="4FE4S_FER_2"/>
    <property type="match status" value="3"/>
</dbReference>
<dbReference type="Gene3D" id="3.30.70.20">
    <property type="match status" value="2"/>
</dbReference>
<gene>
    <name evidence="6" type="ORF">HC235_00915</name>
</gene>
<dbReference type="GeneID" id="5055382"/>
<organism evidence="6 7">
    <name type="scientific">Pyrobaculum arsenaticum</name>
    <dbReference type="NCBI Taxonomy" id="121277"/>
    <lineage>
        <taxon>Archaea</taxon>
        <taxon>Thermoproteota</taxon>
        <taxon>Thermoprotei</taxon>
        <taxon>Thermoproteales</taxon>
        <taxon>Thermoproteaceae</taxon>
        <taxon>Pyrobaculum</taxon>
    </lineage>
</organism>
<dbReference type="Pfam" id="PF00037">
    <property type="entry name" value="Fer4"/>
    <property type="match status" value="1"/>
</dbReference>
<dbReference type="SUPFAM" id="SSF54862">
    <property type="entry name" value="4Fe-4S ferredoxins"/>
    <property type="match status" value="1"/>
</dbReference>
<dbReference type="GO" id="GO:0016491">
    <property type="term" value="F:oxidoreductase activity"/>
    <property type="evidence" value="ECO:0007669"/>
    <property type="project" value="UniProtKB-ARBA"/>
</dbReference>
<evidence type="ECO:0000256" key="1">
    <source>
        <dbReference type="ARBA" id="ARBA00022485"/>
    </source>
</evidence>
<dbReference type="PANTHER" id="PTHR43177:SF3">
    <property type="entry name" value="PROTEIN NRFC HOMOLOG"/>
    <property type="match status" value="1"/>
</dbReference>
<feature type="domain" description="4Fe-4S ferredoxin-type" evidence="5">
    <location>
        <begin position="4"/>
        <end position="34"/>
    </location>
</feature>
<dbReference type="OMA" id="MARMKFV"/>
<evidence type="ECO:0000256" key="3">
    <source>
        <dbReference type="ARBA" id="ARBA00023004"/>
    </source>
</evidence>
<dbReference type="AlphaFoldDB" id="A0A7L4P757"/>
<keyword evidence="4" id="KW-0411">Iron-sulfur</keyword>
<dbReference type="GO" id="GO:0046872">
    <property type="term" value="F:metal ion binding"/>
    <property type="evidence" value="ECO:0007669"/>
    <property type="project" value="UniProtKB-KW"/>
</dbReference>
<dbReference type="GO" id="GO:0051539">
    <property type="term" value="F:4 iron, 4 sulfur cluster binding"/>
    <property type="evidence" value="ECO:0007669"/>
    <property type="project" value="UniProtKB-KW"/>
</dbReference>
<dbReference type="InterPro" id="IPR017896">
    <property type="entry name" value="4Fe4S_Fe-S-bd"/>
</dbReference>
<comment type="caution">
    <text evidence="6">The sequence shown here is derived from an EMBL/GenBank/DDBJ whole genome shotgun (WGS) entry which is preliminary data.</text>
</comment>
<reference evidence="6 7" key="1">
    <citation type="journal article" date="2020" name="Nat. Commun.">
        <title>The structures of two archaeal type IV pili illuminate evolutionary relationships.</title>
        <authorList>
            <person name="Wang F."/>
            <person name="Baquero D.P."/>
            <person name="Su Z."/>
            <person name="Beltran L.C."/>
            <person name="Prangishvili D."/>
            <person name="Krupovic M."/>
            <person name="Egelman E.H."/>
        </authorList>
    </citation>
    <scope>NUCLEOTIDE SEQUENCE [LARGE SCALE GENOMIC DNA]</scope>
    <source>
        <strain evidence="6 7">2GA</strain>
    </source>
</reference>
<dbReference type="Pfam" id="PF13247">
    <property type="entry name" value="Fer4_11"/>
    <property type="match status" value="1"/>
</dbReference>
<evidence type="ECO:0000313" key="7">
    <source>
        <dbReference type="Proteomes" id="UP000554766"/>
    </source>
</evidence>
<protein>
    <submittedName>
        <fullName evidence="6">4Fe-4S dicluster domain-containing protein</fullName>
    </submittedName>
</protein>
<keyword evidence="7" id="KW-1185">Reference proteome</keyword>
<name>A0A7L4P757_9CREN</name>
<keyword evidence="2" id="KW-0479">Metal-binding</keyword>
<keyword evidence="1" id="KW-0004">4Fe-4S</keyword>
<evidence type="ECO:0000313" key="6">
    <source>
        <dbReference type="EMBL" id="NYR14554.1"/>
    </source>
</evidence>
<dbReference type="Proteomes" id="UP000554766">
    <property type="component" value="Unassembled WGS sequence"/>
</dbReference>
<keyword evidence="3" id="KW-0408">Iron</keyword>
<accession>A0A7L4P757</accession>
<evidence type="ECO:0000256" key="2">
    <source>
        <dbReference type="ARBA" id="ARBA00022723"/>
    </source>
</evidence>
<dbReference type="PANTHER" id="PTHR43177">
    <property type="entry name" value="PROTEIN NRFC"/>
    <property type="match status" value="1"/>
</dbReference>
<dbReference type="InterPro" id="IPR017900">
    <property type="entry name" value="4Fe4S_Fe_S_CS"/>
</dbReference>
<sequence length="188" mass="20912">MTRLAHLWDQSRCIACGACIAACNAANYGSATEENKTWRWLRSNIRRVEVLRGPRPMLLLVQCQHCENAPCVIVCPTGASYKDVDGLVKIKPELCIGCKYCMVACPYEARWLDERTGLPQKCMGEECLSRVSQGLLPVCVEVCPAGARAFGDLDDPSSEISRRLARSRYVRLLENKGTEPKYFVVVGP</sequence>
<dbReference type="RefSeq" id="WP_011900424.1">
    <property type="nucleotide sequence ID" value="NZ_JAAVJF010000001.1"/>
</dbReference>
<dbReference type="EMBL" id="JAAVJF010000001">
    <property type="protein sequence ID" value="NYR14554.1"/>
    <property type="molecule type" value="Genomic_DNA"/>
</dbReference>